<dbReference type="InterPro" id="IPR010345">
    <property type="entry name" value="IL-17_fam"/>
</dbReference>
<keyword evidence="4 5" id="KW-0732">Signal</keyword>
<comment type="similarity">
    <text evidence="2">Belongs to the IL-17 family.</text>
</comment>
<comment type="caution">
    <text evidence="6">The sequence shown here is derived from an EMBL/GenBank/DDBJ whole genome shotgun (WGS) entry which is preliminary data.</text>
</comment>
<organism evidence="6 7">
    <name type="scientific">Acanthosepion pharaonis</name>
    <name type="common">Pharaoh cuttlefish</name>
    <name type="synonym">Sepia pharaonis</name>
    <dbReference type="NCBI Taxonomy" id="158019"/>
    <lineage>
        <taxon>Eukaryota</taxon>
        <taxon>Metazoa</taxon>
        <taxon>Spiralia</taxon>
        <taxon>Lophotrochozoa</taxon>
        <taxon>Mollusca</taxon>
        <taxon>Cephalopoda</taxon>
        <taxon>Coleoidea</taxon>
        <taxon>Decapodiformes</taxon>
        <taxon>Sepiida</taxon>
        <taxon>Sepiina</taxon>
        <taxon>Sepiidae</taxon>
        <taxon>Acanthosepion</taxon>
    </lineage>
</organism>
<evidence type="ECO:0000256" key="2">
    <source>
        <dbReference type="ARBA" id="ARBA00007236"/>
    </source>
</evidence>
<dbReference type="AlphaFoldDB" id="A0A812CVF4"/>
<reference evidence="6" key="1">
    <citation type="submission" date="2021-01" db="EMBL/GenBank/DDBJ databases">
        <authorList>
            <person name="Li R."/>
            <person name="Bekaert M."/>
        </authorList>
    </citation>
    <scope>NUCLEOTIDE SEQUENCE</scope>
    <source>
        <strain evidence="6">Farmed</strain>
    </source>
</reference>
<comment type="subcellular location">
    <subcellularLocation>
        <location evidence="1">Secreted</location>
    </subcellularLocation>
</comment>
<dbReference type="Pfam" id="PF06083">
    <property type="entry name" value="IL17"/>
    <property type="match status" value="1"/>
</dbReference>
<evidence type="ECO:0000313" key="7">
    <source>
        <dbReference type="Proteomes" id="UP000597762"/>
    </source>
</evidence>
<proteinExistence type="inferred from homology"/>
<gene>
    <name evidence="6" type="ORF">SPHA_43983</name>
</gene>
<dbReference type="GO" id="GO:0005125">
    <property type="term" value="F:cytokine activity"/>
    <property type="evidence" value="ECO:0007669"/>
    <property type="project" value="InterPro"/>
</dbReference>
<keyword evidence="7" id="KW-1185">Reference proteome</keyword>
<feature type="chain" id="PRO_5032279727" evidence="5">
    <location>
        <begin position="28"/>
        <end position="163"/>
    </location>
</feature>
<evidence type="ECO:0000256" key="5">
    <source>
        <dbReference type="SAM" id="SignalP"/>
    </source>
</evidence>
<accession>A0A812CVF4</accession>
<evidence type="ECO:0000313" key="6">
    <source>
        <dbReference type="EMBL" id="CAE1283270.1"/>
    </source>
</evidence>
<keyword evidence="3" id="KW-0964">Secreted</keyword>
<dbReference type="Proteomes" id="UP000597762">
    <property type="component" value="Unassembled WGS sequence"/>
</dbReference>
<dbReference type="Gene3D" id="2.10.90.10">
    <property type="entry name" value="Cystine-knot cytokines"/>
    <property type="match status" value="1"/>
</dbReference>
<feature type="signal peptide" evidence="5">
    <location>
        <begin position="1"/>
        <end position="27"/>
    </location>
</feature>
<dbReference type="SUPFAM" id="SSF57501">
    <property type="entry name" value="Cystine-knot cytokines"/>
    <property type="match status" value="1"/>
</dbReference>
<dbReference type="InterPro" id="IPR029034">
    <property type="entry name" value="Cystine-knot_cytokine"/>
</dbReference>
<evidence type="ECO:0000256" key="3">
    <source>
        <dbReference type="ARBA" id="ARBA00022525"/>
    </source>
</evidence>
<evidence type="ECO:0000256" key="4">
    <source>
        <dbReference type="ARBA" id="ARBA00022729"/>
    </source>
</evidence>
<dbReference type="GO" id="GO:0005576">
    <property type="term" value="C:extracellular region"/>
    <property type="evidence" value="ECO:0007669"/>
    <property type="project" value="UniProtKB-SubCell"/>
</dbReference>
<dbReference type="EMBL" id="CAHIKZ030002225">
    <property type="protein sequence ID" value="CAE1283270.1"/>
    <property type="molecule type" value="Genomic_DNA"/>
</dbReference>
<sequence>MKTVNLKSCFFALITYFLVATIYCGTAQNALCNSDLIKEQKNFIRVIKRQQLSENESLPIIKTWTRKAKCEKRLTERSLCPWDCYENYNATRYPQIIKEKICKKRLNRGRPNSCRVVDSDEMHCANVTTSIQVLEFVHHCNHFDIYRNQTIQVHTGCSCINSG</sequence>
<protein>
    <submittedName>
        <fullName evidence="6">Uncharacterized protein</fullName>
    </submittedName>
</protein>
<name>A0A812CVF4_ACAPH</name>
<evidence type="ECO:0000256" key="1">
    <source>
        <dbReference type="ARBA" id="ARBA00004613"/>
    </source>
</evidence>